<dbReference type="SMART" id="SM00317">
    <property type="entry name" value="SET"/>
    <property type="match status" value="1"/>
</dbReference>
<feature type="signal peptide" evidence="1">
    <location>
        <begin position="1"/>
        <end position="15"/>
    </location>
</feature>
<organism evidence="3 4">
    <name type="scientific">Prymnesium parvum</name>
    <name type="common">Toxic golden alga</name>
    <dbReference type="NCBI Taxonomy" id="97485"/>
    <lineage>
        <taxon>Eukaryota</taxon>
        <taxon>Haptista</taxon>
        <taxon>Haptophyta</taxon>
        <taxon>Prymnesiophyceae</taxon>
        <taxon>Prymnesiales</taxon>
        <taxon>Prymnesiaceae</taxon>
        <taxon>Prymnesium</taxon>
    </lineage>
</organism>
<proteinExistence type="predicted"/>
<keyword evidence="4" id="KW-1185">Reference proteome</keyword>
<evidence type="ECO:0000313" key="3">
    <source>
        <dbReference type="EMBL" id="KAL1530592.1"/>
    </source>
</evidence>
<dbReference type="AlphaFoldDB" id="A0AB34KB89"/>
<dbReference type="EMBL" id="JBGBPQ010000001">
    <property type="protein sequence ID" value="KAL1530592.1"/>
    <property type="molecule type" value="Genomic_DNA"/>
</dbReference>
<keyword evidence="1" id="KW-0732">Signal</keyword>
<dbReference type="PROSITE" id="PS50280">
    <property type="entry name" value="SET"/>
    <property type="match status" value="1"/>
</dbReference>
<comment type="caution">
    <text evidence="3">The sequence shown here is derived from an EMBL/GenBank/DDBJ whole genome shotgun (WGS) entry which is preliminary data.</text>
</comment>
<evidence type="ECO:0000256" key="1">
    <source>
        <dbReference type="SAM" id="SignalP"/>
    </source>
</evidence>
<dbReference type="Gene3D" id="2.170.270.10">
    <property type="entry name" value="SET domain"/>
    <property type="match status" value="1"/>
</dbReference>
<feature type="chain" id="PRO_5044329104" description="SET domain-containing protein" evidence="1">
    <location>
        <begin position="16"/>
        <end position="195"/>
    </location>
</feature>
<dbReference type="Pfam" id="PF00856">
    <property type="entry name" value="SET"/>
    <property type="match status" value="1"/>
</dbReference>
<accession>A0AB34KB89</accession>
<name>A0AB34KB89_PRYPA</name>
<dbReference type="InterPro" id="IPR046341">
    <property type="entry name" value="SET_dom_sf"/>
</dbReference>
<evidence type="ECO:0000313" key="4">
    <source>
        <dbReference type="Proteomes" id="UP001515480"/>
    </source>
</evidence>
<dbReference type="SUPFAM" id="SSF82199">
    <property type="entry name" value="SET domain"/>
    <property type="match status" value="1"/>
</dbReference>
<gene>
    <name evidence="3" type="ORF">AB1Y20_001492</name>
</gene>
<dbReference type="Proteomes" id="UP001515480">
    <property type="component" value="Unassembled WGS sequence"/>
</dbReference>
<dbReference type="InterPro" id="IPR001214">
    <property type="entry name" value="SET_dom"/>
</dbReference>
<protein>
    <recommendedName>
        <fullName evidence="2">SET domain-containing protein</fullName>
    </recommendedName>
</protein>
<sequence>MLAALLLLSARPLLAVISSPTPPKPLSRPAVAVVSVLSDLRWTYTCLVNGWRPLVLGRDVAVRSTGDARGDGLFALRDLEAGQLVERYTGVCMTDEEYESCDSLGNYAFELGNGVTMDGEDPRKSSFVRYINHSVRRANCEAFQAWDENDVTAAVYIETKRPIRAGEELLFDYGSGYWDSRAPRFSPSRIMIDYF</sequence>
<feature type="domain" description="SET" evidence="2">
    <location>
        <begin position="58"/>
        <end position="174"/>
    </location>
</feature>
<reference evidence="3 4" key="1">
    <citation type="journal article" date="2024" name="Science">
        <title>Giant polyketide synthase enzymes in the biosynthesis of giant marine polyether toxins.</title>
        <authorList>
            <person name="Fallon T.R."/>
            <person name="Shende V.V."/>
            <person name="Wierzbicki I.H."/>
            <person name="Pendleton A.L."/>
            <person name="Watervoot N.F."/>
            <person name="Auber R.P."/>
            <person name="Gonzalez D.J."/>
            <person name="Wisecaver J.H."/>
            <person name="Moore B.S."/>
        </authorList>
    </citation>
    <scope>NUCLEOTIDE SEQUENCE [LARGE SCALE GENOMIC DNA]</scope>
    <source>
        <strain evidence="3 4">12B1</strain>
    </source>
</reference>
<evidence type="ECO:0000259" key="2">
    <source>
        <dbReference type="PROSITE" id="PS50280"/>
    </source>
</evidence>